<dbReference type="InterPro" id="IPR003423">
    <property type="entry name" value="OMP_efflux"/>
</dbReference>
<dbReference type="Proteomes" id="UP001180616">
    <property type="component" value="Chromosome"/>
</dbReference>
<feature type="region of interest" description="Disordered" evidence="4">
    <location>
        <begin position="58"/>
        <end position="107"/>
    </location>
</feature>
<evidence type="ECO:0000256" key="3">
    <source>
        <dbReference type="SAM" id="Coils"/>
    </source>
</evidence>
<evidence type="ECO:0000256" key="5">
    <source>
        <dbReference type="SAM" id="Phobius"/>
    </source>
</evidence>
<evidence type="ECO:0000313" key="6">
    <source>
        <dbReference type="EMBL" id="WMW64452.1"/>
    </source>
</evidence>
<keyword evidence="2 5" id="KW-0812">Transmembrane</keyword>
<feature type="transmembrane region" description="Helical" evidence="5">
    <location>
        <begin position="25"/>
        <end position="49"/>
    </location>
</feature>
<dbReference type="PANTHER" id="PTHR30203">
    <property type="entry name" value="OUTER MEMBRANE CATION EFFLUX PROTEIN"/>
    <property type="match status" value="1"/>
</dbReference>
<evidence type="ECO:0000256" key="2">
    <source>
        <dbReference type="RuleBase" id="RU362097"/>
    </source>
</evidence>
<feature type="coiled-coil region" evidence="3">
    <location>
        <begin position="246"/>
        <end position="273"/>
    </location>
</feature>
<organism evidence="6 7">
    <name type="scientific">Nitratidesulfovibrio liaohensis</name>
    <dbReference type="NCBI Taxonomy" id="2604158"/>
    <lineage>
        <taxon>Bacteria</taxon>
        <taxon>Pseudomonadati</taxon>
        <taxon>Thermodesulfobacteriota</taxon>
        <taxon>Desulfovibrionia</taxon>
        <taxon>Desulfovibrionales</taxon>
        <taxon>Desulfovibrionaceae</taxon>
        <taxon>Nitratidesulfovibrio</taxon>
    </lineage>
</organism>
<dbReference type="Pfam" id="PF02321">
    <property type="entry name" value="OEP"/>
    <property type="match status" value="2"/>
</dbReference>
<sequence length="558" mass="59448">MNVHHTPARCVRLFRDMAPAPVQSFLSAVLSALPLVSMGLVLTLVGCAVGPDYDRPAPPAAPTEWSAAKTRPEISSKAGDAGANATSPTASDTPDGSGSARAAVSAATPDGQWWERMGDPLLSELVATAVGHNNDALIAAANLREARAVVGVAEGALLPEAAAGGSFERSRVSSNTLTGQSLEMARMPIESDLYQAGFDARWEIDIFGGARRGVEAARARQQAAEAGLSDVLLSVAAETARAYVDLRGAQARLDVAERNADAQRRTLELVRLRRDVGVASDMNVLQTDAQLQRTEALVPPLRAAMDASIHRLGVLCGQAPAALRDRLAPRASLPAVPDLVPVGLPSDLLLRRPDIRRVEHELHAATADIGQREADLFPKFSLTGSYGLNSIHFSDLFRDDSRAWSIMPGVRWAIFEGGRTRAAVAALEARRDATLERWRKTVLVAFEEVETSLARYAEAFVERERLTRSLEAQAEATRLAKVRYSEGVDDLLTVLDAERRQLEVEEALARSRSGVLLHLVSLYKALGGGWPEGIVGAGPDAADAPVVTPAGSEASGGK</sequence>
<dbReference type="NCBIfam" id="TIGR01845">
    <property type="entry name" value="outer_NodT"/>
    <property type="match status" value="1"/>
</dbReference>
<evidence type="ECO:0000256" key="4">
    <source>
        <dbReference type="SAM" id="MobiDB-lite"/>
    </source>
</evidence>
<dbReference type="Gene3D" id="1.20.1600.10">
    <property type="entry name" value="Outer membrane efflux proteins (OEP)"/>
    <property type="match status" value="1"/>
</dbReference>
<dbReference type="RefSeq" id="WP_309540544.1">
    <property type="nucleotide sequence ID" value="NZ_CP133659.1"/>
</dbReference>
<keyword evidence="2" id="KW-1134">Transmembrane beta strand</keyword>
<comment type="subcellular location">
    <subcellularLocation>
        <location evidence="2">Cell membrane</location>
        <topology evidence="2">Lipid-anchor</topology>
    </subcellularLocation>
</comment>
<evidence type="ECO:0000256" key="1">
    <source>
        <dbReference type="ARBA" id="ARBA00007613"/>
    </source>
</evidence>
<dbReference type="EMBL" id="CP133659">
    <property type="protein sequence ID" value="WMW64452.1"/>
    <property type="molecule type" value="Genomic_DNA"/>
</dbReference>
<dbReference type="PANTHER" id="PTHR30203:SF25">
    <property type="entry name" value="OUTER MEMBRANE PROTEIN-RELATED"/>
    <property type="match status" value="1"/>
</dbReference>
<accession>A0ABY9QZX9</accession>
<protein>
    <submittedName>
        <fullName evidence="6">Efflux transporter outer membrane subunit</fullName>
    </submittedName>
</protein>
<reference evidence="6" key="1">
    <citation type="submission" date="2023-09" db="EMBL/GenBank/DDBJ databases">
        <authorList>
            <consortium name="CW5 consortium"/>
            <person name="Lu C.-W."/>
        </authorList>
    </citation>
    <scope>NUCLEOTIDE SEQUENCE</scope>
    <source>
        <strain evidence="6">KPS</strain>
    </source>
</reference>
<keyword evidence="3" id="KW-0175">Coiled coil</keyword>
<comment type="similarity">
    <text evidence="1 2">Belongs to the outer membrane factor (OMF) (TC 1.B.17) family.</text>
</comment>
<proteinExistence type="inferred from homology"/>
<feature type="compositionally biased region" description="Low complexity" evidence="4">
    <location>
        <begin position="96"/>
        <end position="107"/>
    </location>
</feature>
<feature type="compositionally biased region" description="Polar residues" evidence="4">
    <location>
        <begin position="84"/>
        <end position="94"/>
    </location>
</feature>
<name>A0ABY9QZX9_9BACT</name>
<keyword evidence="2 5" id="KW-0472">Membrane</keyword>
<dbReference type="InterPro" id="IPR010131">
    <property type="entry name" value="MdtP/NodT-like"/>
</dbReference>
<keyword evidence="7" id="KW-1185">Reference proteome</keyword>
<dbReference type="Gene3D" id="2.20.200.10">
    <property type="entry name" value="Outer membrane efflux proteins (OEP)"/>
    <property type="match status" value="1"/>
</dbReference>
<gene>
    <name evidence="6" type="ORF">KPS_002469</name>
</gene>
<evidence type="ECO:0000313" key="7">
    <source>
        <dbReference type="Proteomes" id="UP001180616"/>
    </source>
</evidence>
<keyword evidence="2" id="KW-0449">Lipoprotein</keyword>
<dbReference type="SUPFAM" id="SSF56954">
    <property type="entry name" value="Outer membrane efflux proteins (OEP)"/>
    <property type="match status" value="1"/>
</dbReference>
<keyword evidence="5" id="KW-1133">Transmembrane helix</keyword>
<keyword evidence="2" id="KW-0564">Palmitate</keyword>